<reference evidence="1" key="1">
    <citation type="submission" date="2009-04" db="EMBL/GenBank/DDBJ databases">
        <authorList>
            <person name="Weinstock G."/>
            <person name="Sodergren E."/>
            <person name="Clifton S."/>
            <person name="Fulton L."/>
            <person name="Fulton B."/>
            <person name="Courtney L."/>
            <person name="Fronick C."/>
            <person name="Harrison M."/>
            <person name="Strong C."/>
            <person name="Farmer C."/>
            <person name="Delahaunty K."/>
            <person name="Markovic C."/>
            <person name="Hall O."/>
            <person name="Minx P."/>
            <person name="Tomlinson C."/>
            <person name="Mitreva M."/>
            <person name="Nelson J."/>
            <person name="Hou S."/>
            <person name="Wollam A."/>
            <person name="Pepin K.H."/>
            <person name="Johnson M."/>
            <person name="Bhonagiri V."/>
            <person name="Nash W.E."/>
            <person name="Warren W."/>
            <person name="Chinwalla A."/>
            <person name="Mardis E.R."/>
            <person name="Wilson R.K."/>
        </authorList>
    </citation>
    <scope>NUCLEOTIDE SEQUENCE [LARGE SCALE GENOMIC DNA]</scope>
    <source>
        <strain evidence="1">ATCC 51147</strain>
    </source>
</reference>
<dbReference type="HOGENOM" id="CLU_2585047_0_0_4"/>
<name>C4GJU3_9NEIS</name>
<accession>C4GJU3</accession>
<sequence length="80" mass="8981">MSEVINRYTVQIHVHYDRQSKRYGCAVSNQAGESLCPEAQTAYASPADAIYQALHHLALENNFSGCLKAAECKYEPKNEF</sequence>
<dbReference type="Proteomes" id="UP000003009">
    <property type="component" value="Unassembled WGS sequence"/>
</dbReference>
<dbReference type="EMBL" id="ACJW02000003">
    <property type="protein sequence ID" value="EEP68065.1"/>
    <property type="molecule type" value="Genomic_DNA"/>
</dbReference>
<evidence type="ECO:0000313" key="1">
    <source>
        <dbReference type="EMBL" id="EEP68065.1"/>
    </source>
</evidence>
<gene>
    <name evidence="1" type="ORF">GCWU000324_02316</name>
</gene>
<dbReference type="GeneID" id="84905779"/>
<comment type="caution">
    <text evidence="1">The sequence shown here is derived from an EMBL/GenBank/DDBJ whole genome shotgun (WGS) entry which is preliminary data.</text>
</comment>
<dbReference type="STRING" id="629741.GCWU000324_02316"/>
<organism evidence="1 2">
    <name type="scientific">Kingella oralis ATCC 51147</name>
    <dbReference type="NCBI Taxonomy" id="629741"/>
    <lineage>
        <taxon>Bacteria</taxon>
        <taxon>Pseudomonadati</taxon>
        <taxon>Pseudomonadota</taxon>
        <taxon>Betaproteobacteria</taxon>
        <taxon>Neisseriales</taxon>
        <taxon>Neisseriaceae</taxon>
        <taxon>Kingella</taxon>
    </lineage>
</organism>
<dbReference type="RefSeq" id="WP_003797441.1">
    <property type="nucleotide sequence ID" value="NZ_GG665872.1"/>
</dbReference>
<protein>
    <submittedName>
        <fullName evidence="1">Uncharacterized protein</fullName>
    </submittedName>
</protein>
<proteinExistence type="predicted"/>
<evidence type="ECO:0000313" key="2">
    <source>
        <dbReference type="Proteomes" id="UP000003009"/>
    </source>
</evidence>
<dbReference type="AlphaFoldDB" id="C4GJU3"/>
<keyword evidence="2" id="KW-1185">Reference proteome</keyword>